<keyword evidence="4 6" id="KW-0067">ATP-binding</keyword>
<feature type="domain" description="Protein kinase" evidence="8">
    <location>
        <begin position="187"/>
        <end position="616"/>
    </location>
</feature>
<organism evidence="9 10">
    <name type="scientific">Daldinia eschscholtzii</name>
    <dbReference type="NCBI Taxonomy" id="292717"/>
    <lineage>
        <taxon>Eukaryota</taxon>
        <taxon>Fungi</taxon>
        <taxon>Dikarya</taxon>
        <taxon>Ascomycota</taxon>
        <taxon>Pezizomycotina</taxon>
        <taxon>Sordariomycetes</taxon>
        <taxon>Xylariomycetidae</taxon>
        <taxon>Xylariales</taxon>
        <taxon>Hypoxylaceae</taxon>
        <taxon>Daldinia</taxon>
    </lineage>
</organism>
<feature type="compositionally biased region" description="Low complexity" evidence="7">
    <location>
        <begin position="27"/>
        <end position="49"/>
    </location>
</feature>
<dbReference type="AlphaFoldDB" id="A0AAX6MVB3"/>
<evidence type="ECO:0000256" key="5">
    <source>
        <dbReference type="ARBA" id="ARBA00037982"/>
    </source>
</evidence>
<evidence type="ECO:0000259" key="8">
    <source>
        <dbReference type="PROSITE" id="PS50011"/>
    </source>
</evidence>
<evidence type="ECO:0000256" key="6">
    <source>
        <dbReference type="PROSITE-ProRule" id="PRU10141"/>
    </source>
</evidence>
<dbReference type="EMBL" id="JBANMG010000002">
    <property type="protein sequence ID" value="KAK6956111.1"/>
    <property type="molecule type" value="Genomic_DNA"/>
</dbReference>
<dbReference type="PANTHER" id="PTHR11042:SF195">
    <property type="entry name" value="KINASE, PUTATIVE (AFU_ORTHOLOGUE AFUA_2G16620)-RELATED"/>
    <property type="match status" value="1"/>
</dbReference>
<keyword evidence="1" id="KW-0808">Transferase</keyword>
<dbReference type="InterPro" id="IPR017441">
    <property type="entry name" value="Protein_kinase_ATP_BS"/>
</dbReference>
<dbReference type="PROSITE" id="PS00107">
    <property type="entry name" value="PROTEIN_KINASE_ATP"/>
    <property type="match status" value="1"/>
</dbReference>
<dbReference type="GO" id="GO:1990625">
    <property type="term" value="P:negative regulation of cytoplasmic translational initiation in response to stress"/>
    <property type="evidence" value="ECO:0007669"/>
    <property type="project" value="TreeGrafter"/>
</dbReference>
<feature type="region of interest" description="Disordered" evidence="7">
    <location>
        <begin position="1"/>
        <end position="51"/>
    </location>
</feature>
<dbReference type="Gene3D" id="1.10.510.10">
    <property type="entry name" value="Transferase(Phosphotransferase) domain 1"/>
    <property type="match status" value="1"/>
</dbReference>
<comment type="caution">
    <text evidence="9">The sequence shown here is derived from an EMBL/GenBank/DDBJ whole genome shotgun (WGS) entry which is preliminary data.</text>
</comment>
<name>A0AAX6MVB3_9PEZI</name>
<evidence type="ECO:0000313" key="9">
    <source>
        <dbReference type="EMBL" id="KAK6956111.1"/>
    </source>
</evidence>
<evidence type="ECO:0000256" key="2">
    <source>
        <dbReference type="ARBA" id="ARBA00022741"/>
    </source>
</evidence>
<proteinExistence type="inferred from homology"/>
<feature type="region of interest" description="Disordered" evidence="7">
    <location>
        <begin position="500"/>
        <end position="523"/>
    </location>
</feature>
<dbReference type="Proteomes" id="UP001369815">
    <property type="component" value="Unassembled WGS sequence"/>
</dbReference>
<dbReference type="GO" id="GO:0005524">
    <property type="term" value="F:ATP binding"/>
    <property type="evidence" value="ECO:0007669"/>
    <property type="project" value="UniProtKB-UniRule"/>
</dbReference>
<dbReference type="InterPro" id="IPR050339">
    <property type="entry name" value="CC_SR_Kinase"/>
</dbReference>
<dbReference type="Pfam" id="PF00069">
    <property type="entry name" value="Pkinase"/>
    <property type="match status" value="2"/>
</dbReference>
<protein>
    <recommendedName>
        <fullName evidence="8">Protein kinase domain-containing protein</fullName>
    </recommendedName>
</protein>
<dbReference type="PROSITE" id="PS00108">
    <property type="entry name" value="PROTEIN_KINASE_ST"/>
    <property type="match status" value="1"/>
</dbReference>
<keyword evidence="10" id="KW-1185">Reference proteome</keyword>
<accession>A0AAX6MVB3</accession>
<dbReference type="PROSITE" id="PS50011">
    <property type="entry name" value="PROTEIN_KINASE_DOM"/>
    <property type="match status" value="1"/>
</dbReference>
<evidence type="ECO:0000256" key="1">
    <source>
        <dbReference type="ARBA" id="ARBA00022679"/>
    </source>
</evidence>
<reference evidence="9 10" key="1">
    <citation type="journal article" date="2024" name="Front Chem Biol">
        <title>Unveiling the potential of Daldinia eschscholtzii MFLUCC 19-0629 through bioactivity and bioinformatics studies for enhanced sustainable agriculture production.</title>
        <authorList>
            <person name="Brooks S."/>
            <person name="Weaver J.A."/>
            <person name="Klomchit A."/>
            <person name="Alharthi S.A."/>
            <person name="Onlamun T."/>
            <person name="Nurani R."/>
            <person name="Vong T.K."/>
            <person name="Alberti F."/>
            <person name="Greco C."/>
        </authorList>
    </citation>
    <scope>NUCLEOTIDE SEQUENCE [LARGE SCALE GENOMIC DNA]</scope>
    <source>
        <strain evidence="9">MFLUCC 19-0629</strain>
    </source>
</reference>
<dbReference type="InterPro" id="IPR008271">
    <property type="entry name" value="Ser/Thr_kinase_AS"/>
</dbReference>
<feature type="compositionally biased region" description="Low complexity" evidence="7">
    <location>
        <begin position="502"/>
        <end position="511"/>
    </location>
</feature>
<dbReference type="GO" id="GO:0004694">
    <property type="term" value="F:eukaryotic translation initiation factor 2alpha kinase activity"/>
    <property type="evidence" value="ECO:0007669"/>
    <property type="project" value="TreeGrafter"/>
</dbReference>
<dbReference type="InterPro" id="IPR000719">
    <property type="entry name" value="Prot_kinase_dom"/>
</dbReference>
<sequence length="622" mass="68758">MDPEGQTSQDAVISSSEVKTDGGDTQSISASSDIRSISVSSSHDSSGNIDDVEEHRKMMLASLLEDYIRTRAAEWLNTTNPGHNYTRNSPEIQPIARRLFEDASRTLSSNGVMSDFAASDALRTSRRQYLSALDHLVAGFQAPASSLPNAMRDLVLGTSQLSLIPHPAIDTKLTIQPTPISHYQSSFKECALLGKGGFGKVYKCFNPLDQGTYAVKKIQLSPRLGRRFRDGKLEELQHILREVQALATLDHPNIVRYHATWLEEPQPSQSVGVVHDSSTKIDGEQRKQLLLDQWAFSQDEDQRPEPSLSGGIIFAEDTQSCHDTNANDQVISEQQWFEKLTSSEACTDSLSVSNPSDIFTDGKSNIANTSGKLGAFDAVGHTLYIQMSLYPMTLAQYISLSSSGHEVPRHCFHLVPSLRLLHAIHAGLQYIHAKGFIHRDIKPGNIFLSLPDTEPRSGYCNLACNSCQTEAGKPPPRWLNPRIGDFGLVTQLARGELPLSFSNDDNSTTSDRPVGTTYYRPPSSKDVDNEKVDIFALGVVFIEMTCPCATAMERVDMLQRLQMGCVPISLEQCLEREGCSPEVIEDVVTLAEAMVRPDSRTRWSSQQVDEAIEDILRKCENS</sequence>
<dbReference type="Gene3D" id="3.30.200.20">
    <property type="entry name" value="Phosphorylase Kinase, domain 1"/>
    <property type="match status" value="1"/>
</dbReference>
<keyword evidence="2 6" id="KW-0547">Nucleotide-binding</keyword>
<evidence type="ECO:0000256" key="7">
    <source>
        <dbReference type="SAM" id="MobiDB-lite"/>
    </source>
</evidence>
<gene>
    <name evidence="9" type="ORF">Daesc_001381</name>
</gene>
<keyword evidence="3" id="KW-0418">Kinase</keyword>
<evidence type="ECO:0000313" key="10">
    <source>
        <dbReference type="Proteomes" id="UP001369815"/>
    </source>
</evidence>
<dbReference type="GO" id="GO:0005634">
    <property type="term" value="C:nucleus"/>
    <property type="evidence" value="ECO:0007669"/>
    <property type="project" value="TreeGrafter"/>
</dbReference>
<dbReference type="PANTHER" id="PTHR11042">
    <property type="entry name" value="EUKARYOTIC TRANSLATION INITIATION FACTOR 2-ALPHA KINASE EIF2-ALPHA KINASE -RELATED"/>
    <property type="match status" value="1"/>
</dbReference>
<dbReference type="SMART" id="SM00220">
    <property type="entry name" value="S_TKc"/>
    <property type="match status" value="1"/>
</dbReference>
<feature type="binding site" evidence="6">
    <location>
        <position position="217"/>
    </location>
    <ligand>
        <name>ATP</name>
        <dbReference type="ChEBI" id="CHEBI:30616"/>
    </ligand>
</feature>
<dbReference type="InterPro" id="IPR011009">
    <property type="entry name" value="Kinase-like_dom_sf"/>
</dbReference>
<dbReference type="GO" id="GO:0005829">
    <property type="term" value="C:cytosol"/>
    <property type="evidence" value="ECO:0007669"/>
    <property type="project" value="TreeGrafter"/>
</dbReference>
<evidence type="ECO:0000256" key="3">
    <source>
        <dbReference type="ARBA" id="ARBA00022777"/>
    </source>
</evidence>
<evidence type="ECO:0000256" key="4">
    <source>
        <dbReference type="ARBA" id="ARBA00022840"/>
    </source>
</evidence>
<feature type="compositionally biased region" description="Polar residues" evidence="7">
    <location>
        <begin position="1"/>
        <end position="17"/>
    </location>
</feature>
<dbReference type="SUPFAM" id="SSF56112">
    <property type="entry name" value="Protein kinase-like (PK-like)"/>
    <property type="match status" value="1"/>
</dbReference>
<comment type="similarity">
    <text evidence="5">Belongs to the protein kinase superfamily. Ser/Thr protein kinase family. GCN2 subfamily.</text>
</comment>